<dbReference type="InterPro" id="IPR018333">
    <property type="entry name" value="Squalene_cyclase"/>
</dbReference>
<feature type="domain" description="Squalene cyclase C-terminal" evidence="5">
    <location>
        <begin position="310"/>
        <end position="626"/>
    </location>
</feature>
<name>A0ABP3FRE3_9BACI</name>
<evidence type="ECO:0000256" key="1">
    <source>
        <dbReference type="ARBA" id="ARBA00004999"/>
    </source>
</evidence>
<evidence type="ECO:0000256" key="2">
    <source>
        <dbReference type="ARBA" id="ARBA00009755"/>
    </source>
</evidence>
<keyword evidence="4" id="KW-0413">Isomerase</keyword>
<comment type="caution">
    <text evidence="7">The sequence shown here is derived from an EMBL/GenBank/DDBJ whole genome shotgun (WGS) entry which is preliminary data.</text>
</comment>
<organism evidence="7 8">
    <name type="scientific">Bacillus carboniphilus</name>
    <dbReference type="NCBI Taxonomy" id="86663"/>
    <lineage>
        <taxon>Bacteria</taxon>
        <taxon>Bacillati</taxon>
        <taxon>Bacillota</taxon>
        <taxon>Bacilli</taxon>
        <taxon>Bacillales</taxon>
        <taxon>Bacillaceae</taxon>
        <taxon>Bacillus</taxon>
    </lineage>
</organism>
<comment type="similarity">
    <text evidence="2">Belongs to the terpene cyclase/mutase family.</text>
</comment>
<protein>
    <submittedName>
        <fullName evidence="7">Prenyltransferase/squalene oxidase repeat-containing protein</fullName>
    </submittedName>
</protein>
<dbReference type="SUPFAM" id="SSF48239">
    <property type="entry name" value="Terpenoid cyclases/Protein prenyltransferases"/>
    <property type="match status" value="2"/>
</dbReference>
<evidence type="ECO:0000313" key="7">
    <source>
        <dbReference type="EMBL" id="GAA0321868.1"/>
    </source>
</evidence>
<evidence type="ECO:0000313" key="8">
    <source>
        <dbReference type="Proteomes" id="UP001500782"/>
    </source>
</evidence>
<dbReference type="Proteomes" id="UP001500782">
    <property type="component" value="Unassembled WGS sequence"/>
</dbReference>
<dbReference type="Pfam" id="PF13243">
    <property type="entry name" value="SQHop_cyclase_C"/>
    <property type="match status" value="1"/>
</dbReference>
<dbReference type="PANTHER" id="PTHR11764">
    <property type="entry name" value="TERPENE CYCLASE/MUTASE FAMILY MEMBER"/>
    <property type="match status" value="1"/>
</dbReference>
<dbReference type="SFLD" id="SFLDG01016">
    <property type="entry name" value="Prenyltransferase_Like_2"/>
    <property type="match status" value="1"/>
</dbReference>
<evidence type="ECO:0000256" key="4">
    <source>
        <dbReference type="ARBA" id="ARBA00023235"/>
    </source>
</evidence>
<evidence type="ECO:0000256" key="3">
    <source>
        <dbReference type="ARBA" id="ARBA00022737"/>
    </source>
</evidence>
<keyword evidence="8" id="KW-1185">Reference proteome</keyword>
<gene>
    <name evidence="7" type="ORF">GCM10008967_10470</name>
</gene>
<dbReference type="NCBIfam" id="TIGR01507">
    <property type="entry name" value="hopene_cyclase"/>
    <property type="match status" value="1"/>
</dbReference>
<dbReference type="RefSeq" id="WP_343796990.1">
    <property type="nucleotide sequence ID" value="NZ_BAAADJ010000010.1"/>
</dbReference>
<dbReference type="InterPro" id="IPR006400">
    <property type="entry name" value="Hopene-cyclase"/>
</dbReference>
<reference evidence="8" key="1">
    <citation type="journal article" date="2019" name="Int. J. Syst. Evol. Microbiol.">
        <title>The Global Catalogue of Microorganisms (GCM) 10K type strain sequencing project: providing services to taxonomists for standard genome sequencing and annotation.</title>
        <authorList>
            <consortium name="The Broad Institute Genomics Platform"/>
            <consortium name="The Broad Institute Genome Sequencing Center for Infectious Disease"/>
            <person name="Wu L."/>
            <person name="Ma J."/>
        </authorList>
    </citation>
    <scope>NUCLEOTIDE SEQUENCE [LARGE SCALE GENOMIC DNA]</scope>
    <source>
        <strain evidence="8">JCM 9731</strain>
    </source>
</reference>
<keyword evidence="3" id="KW-0677">Repeat</keyword>
<dbReference type="Pfam" id="PF13249">
    <property type="entry name" value="SQHop_cyclase_N"/>
    <property type="match status" value="1"/>
</dbReference>
<evidence type="ECO:0000259" key="5">
    <source>
        <dbReference type="Pfam" id="PF13243"/>
    </source>
</evidence>
<proteinExistence type="inferred from homology"/>
<dbReference type="EMBL" id="BAAADJ010000010">
    <property type="protein sequence ID" value="GAA0321868.1"/>
    <property type="molecule type" value="Genomic_DNA"/>
</dbReference>
<feature type="domain" description="Squalene cyclase N-terminal" evidence="6">
    <location>
        <begin position="13"/>
        <end position="294"/>
    </location>
</feature>
<dbReference type="InterPro" id="IPR032696">
    <property type="entry name" value="SQ_cyclase_C"/>
</dbReference>
<dbReference type="PANTHER" id="PTHR11764:SF20">
    <property type="entry name" value="LANOSTEROL SYNTHASE"/>
    <property type="match status" value="1"/>
</dbReference>
<accession>A0ABP3FRE3</accession>
<dbReference type="InterPro" id="IPR032697">
    <property type="entry name" value="SQ_cyclase_N"/>
</dbReference>
<dbReference type="InterPro" id="IPR008930">
    <property type="entry name" value="Terpenoid_cyclase/PrenylTrfase"/>
</dbReference>
<sequence length="629" mass="72448">MIEQVQAEMERLIAKLKKDQQEDGSWVYPFEMGILTDAYMIILLRTLEWNDEPFIQALVNRIESRQEQNGAWKLFEDEQEGNLSLTIDAYYALLYSGYRKKTDEQMKRASQFIRKHGGLKKAKIYTKVLLAMTGQYPWPTFSPMPVEIMLLPLSFPFNFYDISVFGRANLAPMMIITSQKFQVKTRLSPDLSNLYLSQRESGWDDYWEEYRSKEWMSFLSFIQKGIKTIAGIPDQIRSRAIEEARKYMLERIEPDGTLLSYFSTTFYMIFAQLALGASKQDPLILKAVEGLASMGTVIQKQVHIQYTTANVWNTSLISSALQSAGVPSHDPTIEKANQYLLSRQHTKYGDWVIHNRKGVPGGWGFSHVNTIHPDVDDTTATLRSITSASLDNPHVKEAWEKGVHWVHTMQNKDGGWPAFERGVNNRLLEWLPISGAEFFLLDPSAADLTGRALEFFGHYTVFEKPNKRMEKAIKWLYDHQEEDGSWYSRWGICYINGTWAALTGLAAVGEPTNHPSIQKAIKWLKQTQNQDGGWGESCKSDQYKKYMPLGESTLTHTAWAVDALISVSNKPSRQIENGIAYLIRNARSKNWTERYPTGQGMADFFYIHYHSYRYIFPLLALSNYRKKYF</sequence>
<comment type="pathway">
    <text evidence="1">Secondary metabolite biosynthesis; hopanoid biosynthesis.</text>
</comment>
<evidence type="ECO:0000259" key="6">
    <source>
        <dbReference type="Pfam" id="PF13249"/>
    </source>
</evidence>
<dbReference type="NCBIfam" id="TIGR01787">
    <property type="entry name" value="squalene_cyclas"/>
    <property type="match status" value="1"/>
</dbReference>
<dbReference type="Gene3D" id="1.50.10.20">
    <property type="match status" value="2"/>
</dbReference>